<dbReference type="PROSITE" id="PS01358">
    <property type="entry name" value="ZF_RANBP2_1"/>
    <property type="match status" value="1"/>
</dbReference>
<dbReference type="InterPro" id="IPR036443">
    <property type="entry name" value="Znf_RanBP2_sf"/>
</dbReference>
<evidence type="ECO:0000256" key="3">
    <source>
        <dbReference type="ARBA" id="ARBA00022833"/>
    </source>
</evidence>
<feature type="region of interest" description="Disordered" evidence="6">
    <location>
        <begin position="53"/>
        <end position="107"/>
    </location>
</feature>
<reference evidence="9" key="1">
    <citation type="submission" date="2025-08" db="UniProtKB">
        <authorList>
            <consortium name="RefSeq"/>
        </authorList>
    </citation>
    <scope>IDENTIFICATION</scope>
    <source>
        <tissue evidence="9">Blood</tissue>
    </source>
</reference>
<dbReference type="Gene3D" id="2.30.30.380">
    <property type="entry name" value="Zn-finger domain of Sec23/24"/>
    <property type="match status" value="1"/>
</dbReference>
<keyword evidence="1" id="KW-0479">Metal-binding</keyword>
<dbReference type="InterPro" id="IPR001876">
    <property type="entry name" value="Znf_RanBP2"/>
</dbReference>
<keyword evidence="3" id="KW-0862">Zinc</keyword>
<dbReference type="PANTHER" id="PTHR46253:SF3">
    <property type="entry name" value="TGF-BETA-ACTIVATED KINASE 1 AND MAP3K7-BINDING PROTEIN 3"/>
    <property type="match status" value="1"/>
</dbReference>
<evidence type="ECO:0000313" key="8">
    <source>
        <dbReference type="Proteomes" id="UP001652622"/>
    </source>
</evidence>
<gene>
    <name evidence="9" type="primary">LOC132708984</name>
</gene>
<feature type="domain" description="RanBP2-type" evidence="7">
    <location>
        <begin position="110"/>
        <end position="140"/>
    </location>
</feature>
<keyword evidence="8" id="KW-1185">Reference proteome</keyword>
<dbReference type="RefSeq" id="XP_060538238.1">
    <property type="nucleotide sequence ID" value="XM_060682255.1"/>
</dbReference>
<evidence type="ECO:0000256" key="4">
    <source>
        <dbReference type="PROSITE-ProRule" id="PRU00322"/>
    </source>
</evidence>
<keyword evidence="5" id="KW-0175">Coiled coil</keyword>
<dbReference type="SMART" id="SM00547">
    <property type="entry name" value="ZnF_RBZ"/>
    <property type="match status" value="1"/>
</dbReference>
<keyword evidence="2 4" id="KW-0863">Zinc-finger</keyword>
<evidence type="ECO:0000256" key="6">
    <source>
        <dbReference type="SAM" id="MobiDB-lite"/>
    </source>
</evidence>
<proteinExistence type="predicted"/>
<evidence type="ECO:0000256" key="5">
    <source>
        <dbReference type="SAM" id="Coils"/>
    </source>
</evidence>
<evidence type="ECO:0000256" key="1">
    <source>
        <dbReference type="ARBA" id="ARBA00022723"/>
    </source>
</evidence>
<dbReference type="Proteomes" id="UP001652622">
    <property type="component" value="Unplaced"/>
</dbReference>
<feature type="coiled-coil region" evidence="5">
    <location>
        <begin position="1"/>
        <end position="28"/>
    </location>
</feature>
<dbReference type="SUPFAM" id="SSF90209">
    <property type="entry name" value="Ran binding protein zinc finger-like"/>
    <property type="match status" value="1"/>
</dbReference>
<protein>
    <submittedName>
        <fullName evidence="9">TGF-beta-activated kinase 1 and MAP3K7-binding protein 3-like</fullName>
    </submittedName>
</protein>
<accession>A0ABM3YQ39</accession>
<dbReference type="PROSITE" id="PS50199">
    <property type="entry name" value="ZF_RANBP2_2"/>
    <property type="match status" value="1"/>
</dbReference>
<sequence>MTRLRSMNRQLQINVDCTQKEIDLLQSRGNFDLKAMNNFYDNIEPGPVVPPKPCKKGERMSSLPLGGSCEEDGGHNREGTIPRSHKMTAVNDHQNSSKQVLRSQPRDEDFEGAPWNCDSCTFLNHPALNRCEQCEMPRVTGMQTNYEESELIWPEQAGKQELPMFPDCKTEKGGIKEQKRII</sequence>
<evidence type="ECO:0000256" key="2">
    <source>
        <dbReference type="ARBA" id="ARBA00022771"/>
    </source>
</evidence>
<evidence type="ECO:0000313" key="9">
    <source>
        <dbReference type="RefSeq" id="XP_060538238.1"/>
    </source>
</evidence>
<organism evidence="8 9">
    <name type="scientific">Pantherophis guttatus</name>
    <name type="common">Corn snake</name>
    <name type="synonym">Elaphe guttata</name>
    <dbReference type="NCBI Taxonomy" id="94885"/>
    <lineage>
        <taxon>Eukaryota</taxon>
        <taxon>Metazoa</taxon>
        <taxon>Chordata</taxon>
        <taxon>Craniata</taxon>
        <taxon>Vertebrata</taxon>
        <taxon>Euteleostomi</taxon>
        <taxon>Lepidosauria</taxon>
        <taxon>Squamata</taxon>
        <taxon>Bifurcata</taxon>
        <taxon>Unidentata</taxon>
        <taxon>Episquamata</taxon>
        <taxon>Toxicofera</taxon>
        <taxon>Serpentes</taxon>
        <taxon>Colubroidea</taxon>
        <taxon>Colubridae</taxon>
        <taxon>Colubrinae</taxon>
        <taxon>Pantherophis</taxon>
    </lineage>
</organism>
<evidence type="ECO:0000259" key="7">
    <source>
        <dbReference type="PROSITE" id="PS50199"/>
    </source>
</evidence>
<dbReference type="GeneID" id="132708984"/>
<feature type="compositionally biased region" description="Polar residues" evidence="6">
    <location>
        <begin position="91"/>
        <end position="102"/>
    </location>
</feature>
<name>A0ABM3YQ39_PANGU</name>
<dbReference type="PANTHER" id="PTHR46253">
    <property type="entry name" value="TGF-BETA-ACTIVATED KINASE 1 AND MAP3K7-BINDING PROTEIN TAB"/>
    <property type="match status" value="1"/>
</dbReference>